<evidence type="ECO:0000256" key="1">
    <source>
        <dbReference type="SAM" id="MobiDB-lite"/>
    </source>
</evidence>
<dbReference type="RefSeq" id="XP_046004672.1">
    <property type="nucleotide sequence ID" value="XM_046155975.1"/>
</dbReference>
<name>A0A9P8XR60_9PEZI</name>
<protein>
    <submittedName>
        <fullName evidence="2">Uncharacterized protein</fullName>
    </submittedName>
</protein>
<dbReference type="GeneID" id="70185521"/>
<accession>A0A9P8XR60</accession>
<sequence length="127" mass="13397">MAAVAAVVVAVAVMGIRPRITLVGSAAIMYWSSRMSVVGCSTTALCRVITTTALGRNVRVFSTTRHSTKTITTALTEIPLLSMKRAKHMTSSSQLPALGNRRRNKRSGTATPSVQPSGHGSTSRGRA</sequence>
<keyword evidence="3" id="KW-1185">Reference proteome</keyword>
<reference evidence="2" key="1">
    <citation type="journal article" date="2021" name="Nat. Commun.">
        <title>Genetic determinants of endophytism in the Arabidopsis root mycobiome.</title>
        <authorList>
            <person name="Mesny F."/>
            <person name="Miyauchi S."/>
            <person name="Thiergart T."/>
            <person name="Pickel B."/>
            <person name="Atanasova L."/>
            <person name="Karlsson M."/>
            <person name="Huettel B."/>
            <person name="Barry K.W."/>
            <person name="Haridas S."/>
            <person name="Chen C."/>
            <person name="Bauer D."/>
            <person name="Andreopoulos W."/>
            <person name="Pangilinan J."/>
            <person name="LaButti K."/>
            <person name="Riley R."/>
            <person name="Lipzen A."/>
            <person name="Clum A."/>
            <person name="Drula E."/>
            <person name="Henrissat B."/>
            <person name="Kohler A."/>
            <person name="Grigoriev I.V."/>
            <person name="Martin F.M."/>
            <person name="Hacquard S."/>
        </authorList>
    </citation>
    <scope>NUCLEOTIDE SEQUENCE</scope>
    <source>
        <strain evidence="2">MPI-CAGE-CH-0230</strain>
    </source>
</reference>
<feature type="region of interest" description="Disordered" evidence="1">
    <location>
        <begin position="86"/>
        <end position="127"/>
    </location>
</feature>
<gene>
    <name evidence="2" type="ORF">B0I36DRAFT_340873</name>
</gene>
<proteinExistence type="predicted"/>
<feature type="compositionally biased region" description="Polar residues" evidence="1">
    <location>
        <begin position="107"/>
        <end position="127"/>
    </location>
</feature>
<comment type="caution">
    <text evidence="2">The sequence shown here is derived from an EMBL/GenBank/DDBJ whole genome shotgun (WGS) entry which is preliminary data.</text>
</comment>
<evidence type="ECO:0000313" key="2">
    <source>
        <dbReference type="EMBL" id="KAH7012296.1"/>
    </source>
</evidence>
<dbReference type="EMBL" id="JAGTJQ010000015">
    <property type="protein sequence ID" value="KAH7012296.1"/>
    <property type="molecule type" value="Genomic_DNA"/>
</dbReference>
<dbReference type="Proteomes" id="UP000756346">
    <property type="component" value="Unassembled WGS sequence"/>
</dbReference>
<dbReference type="AlphaFoldDB" id="A0A9P8XR60"/>
<evidence type="ECO:0000313" key="3">
    <source>
        <dbReference type="Proteomes" id="UP000756346"/>
    </source>
</evidence>
<organism evidence="2 3">
    <name type="scientific">Microdochium trichocladiopsis</name>
    <dbReference type="NCBI Taxonomy" id="1682393"/>
    <lineage>
        <taxon>Eukaryota</taxon>
        <taxon>Fungi</taxon>
        <taxon>Dikarya</taxon>
        <taxon>Ascomycota</taxon>
        <taxon>Pezizomycotina</taxon>
        <taxon>Sordariomycetes</taxon>
        <taxon>Xylariomycetidae</taxon>
        <taxon>Xylariales</taxon>
        <taxon>Microdochiaceae</taxon>
        <taxon>Microdochium</taxon>
    </lineage>
</organism>